<evidence type="ECO:0000313" key="1">
    <source>
        <dbReference type="EMBL" id="RJF83631.1"/>
    </source>
</evidence>
<dbReference type="SUPFAM" id="SSF53795">
    <property type="entry name" value="PEP carboxykinase-like"/>
    <property type="match status" value="1"/>
</dbReference>
<keyword evidence="2" id="KW-1185">Reference proteome</keyword>
<dbReference type="Proteomes" id="UP000283458">
    <property type="component" value="Unassembled WGS sequence"/>
</dbReference>
<evidence type="ECO:0000313" key="2">
    <source>
        <dbReference type="Proteomes" id="UP000283458"/>
    </source>
</evidence>
<proteinExistence type="predicted"/>
<organism evidence="1 2">
    <name type="scientific">Azospirillum cavernae</name>
    <dbReference type="NCBI Taxonomy" id="2320860"/>
    <lineage>
        <taxon>Bacteria</taxon>
        <taxon>Pseudomonadati</taxon>
        <taxon>Pseudomonadota</taxon>
        <taxon>Alphaproteobacteria</taxon>
        <taxon>Rhodospirillales</taxon>
        <taxon>Azospirillaceae</taxon>
        <taxon>Azospirillum</taxon>
    </lineage>
</organism>
<dbReference type="InterPro" id="IPR027417">
    <property type="entry name" value="P-loop_NTPase"/>
</dbReference>
<protein>
    <recommendedName>
        <fullName evidence="3">HPr kinase/phosphorylase C-terminal domain-containing protein</fullName>
    </recommendedName>
</protein>
<evidence type="ECO:0008006" key="3">
    <source>
        <dbReference type="Google" id="ProtNLM"/>
    </source>
</evidence>
<dbReference type="AlphaFoldDB" id="A0A418W0V8"/>
<dbReference type="EMBL" id="QYUL01000001">
    <property type="protein sequence ID" value="RJF83631.1"/>
    <property type="molecule type" value="Genomic_DNA"/>
</dbReference>
<accession>A0A418W0V8</accession>
<sequence>MVIADEVLSQTDVRVRCGTAPAALDAAIRVGPTWQLDDAAFLFRVPQVARFLVTNGNEVVVDLHASSTTTDAAPFLLGTAFGVLLHQRGQLVLHAATLSYRGRGVALCGVTGAGKSTLAAALCQAGCDFVGDDVAAIRFDDGGVPTILPDGRQHRLWMDAVEQLALTDCLGPPVRPCLKKFHVDPPRMATQGPTPLTTIIILRKADSPGRFDLTPLDPVDAAALVRDEVYRSKTASHLGRDADLFQQIAALLGRVRVFLLDRAMDFALLDDTVAAVLAQIDKEV</sequence>
<name>A0A418W0V8_9PROT</name>
<reference evidence="1 2" key="1">
    <citation type="submission" date="2018-09" db="EMBL/GenBank/DDBJ databases">
        <authorList>
            <person name="Zhu H."/>
        </authorList>
    </citation>
    <scope>NUCLEOTIDE SEQUENCE [LARGE SCALE GENOMIC DNA]</scope>
    <source>
        <strain evidence="1 2">K2W22B-5</strain>
    </source>
</reference>
<comment type="caution">
    <text evidence="1">The sequence shown here is derived from an EMBL/GenBank/DDBJ whole genome shotgun (WGS) entry which is preliminary data.</text>
</comment>
<gene>
    <name evidence="1" type="ORF">D3877_03000</name>
</gene>
<dbReference type="Gene3D" id="3.40.50.300">
    <property type="entry name" value="P-loop containing nucleotide triphosphate hydrolases"/>
    <property type="match status" value="1"/>
</dbReference>